<proteinExistence type="predicted"/>
<gene>
    <name evidence="2" type="ORF">S01H4_56568</name>
</gene>
<dbReference type="AlphaFoldDB" id="X1ECC1"/>
<dbReference type="CDD" id="cd00082">
    <property type="entry name" value="HisKA"/>
    <property type="match status" value="1"/>
</dbReference>
<dbReference type="EMBL" id="BART01032792">
    <property type="protein sequence ID" value="GAH14789.1"/>
    <property type="molecule type" value="Genomic_DNA"/>
</dbReference>
<evidence type="ECO:0000256" key="1">
    <source>
        <dbReference type="SAM" id="Coils"/>
    </source>
</evidence>
<sequence length="239" mass="28829">MANDAFYNIFTQERIELRNANFFQLLEELDTEAAYKWFDIIEMFKKRMGFKDFVYSKRIKISKRFFTVNLSILERKKIVNKNIIISVWKDGSKQKKTEKKLRESENELKFLNLKLEEDVKQRTEELKQSKKKYKNAYNQLSDYKDLLIHDMNHILHTIKLSIDLCSRYPYDSEKLLDLHELMKEEIDLGIKLIKNIQKLSKLDEEEAIIKPLDIYPYIMNAIDYIDHSFKNRKIQIELT</sequence>
<dbReference type="GO" id="GO:0000155">
    <property type="term" value="F:phosphorelay sensor kinase activity"/>
    <property type="evidence" value="ECO:0007669"/>
    <property type="project" value="InterPro"/>
</dbReference>
<comment type="caution">
    <text evidence="2">The sequence shown here is derived from an EMBL/GenBank/DDBJ whole genome shotgun (WGS) entry which is preliminary data.</text>
</comment>
<name>X1ECC1_9ZZZZ</name>
<keyword evidence="1" id="KW-0175">Coiled coil</keyword>
<feature type="non-terminal residue" evidence="2">
    <location>
        <position position="239"/>
    </location>
</feature>
<accession>X1ECC1</accession>
<evidence type="ECO:0000313" key="2">
    <source>
        <dbReference type="EMBL" id="GAH14789.1"/>
    </source>
</evidence>
<dbReference type="InterPro" id="IPR003661">
    <property type="entry name" value="HisK_dim/P_dom"/>
</dbReference>
<protein>
    <submittedName>
        <fullName evidence="2">Uncharacterized protein</fullName>
    </submittedName>
</protein>
<dbReference type="InterPro" id="IPR036097">
    <property type="entry name" value="HisK_dim/P_sf"/>
</dbReference>
<organism evidence="2">
    <name type="scientific">marine sediment metagenome</name>
    <dbReference type="NCBI Taxonomy" id="412755"/>
    <lineage>
        <taxon>unclassified sequences</taxon>
        <taxon>metagenomes</taxon>
        <taxon>ecological metagenomes</taxon>
    </lineage>
</organism>
<feature type="coiled-coil region" evidence="1">
    <location>
        <begin position="94"/>
        <end position="146"/>
    </location>
</feature>
<reference evidence="2" key="1">
    <citation type="journal article" date="2014" name="Front. Microbiol.">
        <title>High frequency of phylogenetically diverse reductive dehalogenase-homologous genes in deep subseafloor sedimentary metagenomes.</title>
        <authorList>
            <person name="Kawai M."/>
            <person name="Futagami T."/>
            <person name="Toyoda A."/>
            <person name="Takaki Y."/>
            <person name="Nishi S."/>
            <person name="Hori S."/>
            <person name="Arai W."/>
            <person name="Tsubouchi T."/>
            <person name="Morono Y."/>
            <person name="Uchiyama I."/>
            <person name="Ito T."/>
            <person name="Fujiyama A."/>
            <person name="Inagaki F."/>
            <person name="Takami H."/>
        </authorList>
    </citation>
    <scope>NUCLEOTIDE SEQUENCE</scope>
    <source>
        <strain evidence="2">Expedition CK06-06</strain>
    </source>
</reference>
<dbReference type="SUPFAM" id="SSF47384">
    <property type="entry name" value="Homodimeric domain of signal transducing histidine kinase"/>
    <property type="match status" value="1"/>
</dbReference>